<feature type="domain" description="tRNA nucleotidyltransferase/poly(A) polymerase RNA and SrmB- binding" evidence="12">
    <location>
        <begin position="175"/>
        <end position="235"/>
    </location>
</feature>
<gene>
    <name evidence="13" type="ORF">A2669_00395</name>
</gene>
<evidence type="ECO:0000256" key="2">
    <source>
        <dbReference type="ARBA" id="ARBA00022679"/>
    </source>
</evidence>
<evidence type="ECO:0000256" key="6">
    <source>
        <dbReference type="ARBA" id="ARBA00022741"/>
    </source>
</evidence>
<dbReference type="NCBIfam" id="TIGR00277">
    <property type="entry name" value="HDIG"/>
    <property type="match status" value="1"/>
</dbReference>
<dbReference type="SUPFAM" id="SSF81891">
    <property type="entry name" value="Poly A polymerase C-terminal region-like"/>
    <property type="match status" value="1"/>
</dbReference>
<keyword evidence="7" id="KW-0460">Magnesium</keyword>
<dbReference type="Gene3D" id="1.10.246.80">
    <property type="match status" value="1"/>
</dbReference>
<proteinExistence type="inferred from homology"/>
<reference evidence="13 14" key="1">
    <citation type="journal article" date="2016" name="Nat. Commun.">
        <title>Thousands of microbial genomes shed light on interconnected biogeochemical processes in an aquifer system.</title>
        <authorList>
            <person name="Anantharaman K."/>
            <person name="Brown C.T."/>
            <person name="Hug L.A."/>
            <person name="Sharon I."/>
            <person name="Castelle C.J."/>
            <person name="Probst A.J."/>
            <person name="Thomas B.C."/>
            <person name="Singh A."/>
            <person name="Wilkins M.J."/>
            <person name="Karaoz U."/>
            <person name="Brodie E.L."/>
            <person name="Williams K.H."/>
            <person name="Hubbard S.S."/>
            <person name="Banfield J.F."/>
        </authorList>
    </citation>
    <scope>NUCLEOTIDE SEQUENCE [LARGE SCALE GENOMIC DNA]</scope>
</reference>
<dbReference type="PANTHER" id="PTHR46173">
    <property type="entry name" value="CCA TRNA NUCLEOTIDYLTRANSFERASE 1, MITOCHONDRIAL"/>
    <property type="match status" value="1"/>
</dbReference>
<evidence type="ECO:0000256" key="9">
    <source>
        <dbReference type="SAM" id="MobiDB-lite"/>
    </source>
</evidence>
<dbReference type="InterPro" id="IPR002646">
    <property type="entry name" value="PolA_pol_head_dom"/>
</dbReference>
<dbReference type="GO" id="GO:0008033">
    <property type="term" value="P:tRNA processing"/>
    <property type="evidence" value="ECO:0007669"/>
    <property type="project" value="UniProtKB-KW"/>
</dbReference>
<accession>A0A1F8F3E1</accession>
<keyword evidence="3" id="KW-0819">tRNA processing</keyword>
<dbReference type="CDD" id="cd00077">
    <property type="entry name" value="HDc"/>
    <property type="match status" value="1"/>
</dbReference>
<dbReference type="InterPro" id="IPR050264">
    <property type="entry name" value="Bact_CCA-adding_enz_type3_sf"/>
</dbReference>
<dbReference type="InterPro" id="IPR003607">
    <property type="entry name" value="HD/PDEase_dom"/>
</dbReference>
<evidence type="ECO:0000259" key="12">
    <source>
        <dbReference type="Pfam" id="PF12627"/>
    </source>
</evidence>
<comment type="similarity">
    <text evidence="8">Belongs to the tRNA nucleotidyltransferase/poly(A) polymerase family.</text>
</comment>
<dbReference type="GO" id="GO:0000166">
    <property type="term" value="F:nucleotide binding"/>
    <property type="evidence" value="ECO:0007669"/>
    <property type="project" value="UniProtKB-KW"/>
</dbReference>
<dbReference type="Gene3D" id="3.30.460.10">
    <property type="entry name" value="Beta Polymerase, domain 2"/>
    <property type="match status" value="1"/>
</dbReference>
<evidence type="ECO:0008006" key="15">
    <source>
        <dbReference type="Google" id="ProtNLM"/>
    </source>
</evidence>
<evidence type="ECO:0000256" key="4">
    <source>
        <dbReference type="ARBA" id="ARBA00022695"/>
    </source>
</evidence>
<dbReference type="GO" id="GO:0046872">
    <property type="term" value="F:metal ion binding"/>
    <property type="evidence" value="ECO:0007669"/>
    <property type="project" value="UniProtKB-KW"/>
</dbReference>
<dbReference type="Pfam" id="PF01966">
    <property type="entry name" value="HD"/>
    <property type="match status" value="1"/>
</dbReference>
<feature type="domain" description="Poly A polymerase head" evidence="10">
    <location>
        <begin position="21"/>
        <end position="148"/>
    </location>
</feature>
<keyword evidence="6" id="KW-0547">Nucleotide-binding</keyword>
<organism evidence="13 14">
    <name type="scientific">Candidatus Yanofskybacteria bacterium RIFCSPHIGHO2_01_FULL_48_25b</name>
    <dbReference type="NCBI Taxonomy" id="1802672"/>
    <lineage>
        <taxon>Bacteria</taxon>
        <taxon>Candidatus Yanofskyibacteriota</taxon>
    </lineage>
</organism>
<evidence type="ECO:0000313" key="14">
    <source>
        <dbReference type="Proteomes" id="UP000177605"/>
    </source>
</evidence>
<dbReference type="Gene3D" id="1.10.3090.10">
    <property type="entry name" value="cca-adding enzyme, domain 2"/>
    <property type="match status" value="1"/>
</dbReference>
<dbReference type="Pfam" id="PF12627">
    <property type="entry name" value="PolyA_pol_RNAbd"/>
    <property type="match status" value="1"/>
</dbReference>
<keyword evidence="8" id="KW-0694">RNA-binding</keyword>
<dbReference type="InterPro" id="IPR043519">
    <property type="entry name" value="NT_sf"/>
</dbReference>
<evidence type="ECO:0000256" key="1">
    <source>
        <dbReference type="ARBA" id="ARBA00001946"/>
    </source>
</evidence>
<feature type="domain" description="HD" evidence="11">
    <location>
        <begin position="257"/>
        <end position="334"/>
    </location>
</feature>
<evidence type="ECO:0000256" key="3">
    <source>
        <dbReference type="ARBA" id="ARBA00022694"/>
    </source>
</evidence>
<protein>
    <recommendedName>
        <fullName evidence="15">HD domain-containing protein</fullName>
    </recommendedName>
</protein>
<dbReference type="EMBL" id="MGJM01000003">
    <property type="protein sequence ID" value="OGN07188.1"/>
    <property type="molecule type" value="Genomic_DNA"/>
</dbReference>
<evidence type="ECO:0000259" key="10">
    <source>
        <dbReference type="Pfam" id="PF01743"/>
    </source>
</evidence>
<dbReference type="CDD" id="cd05398">
    <property type="entry name" value="NT_ClassII-CCAase"/>
    <property type="match status" value="1"/>
</dbReference>
<evidence type="ECO:0000256" key="5">
    <source>
        <dbReference type="ARBA" id="ARBA00022723"/>
    </source>
</evidence>
<dbReference type="GO" id="GO:0016779">
    <property type="term" value="F:nucleotidyltransferase activity"/>
    <property type="evidence" value="ECO:0007669"/>
    <property type="project" value="UniProtKB-KW"/>
</dbReference>
<dbReference type="InterPro" id="IPR006674">
    <property type="entry name" value="HD_domain"/>
</dbReference>
<dbReference type="InterPro" id="IPR006675">
    <property type="entry name" value="HDIG_dom"/>
</dbReference>
<keyword evidence="5" id="KW-0479">Metal-binding</keyword>
<dbReference type="GO" id="GO:0000049">
    <property type="term" value="F:tRNA binding"/>
    <property type="evidence" value="ECO:0007669"/>
    <property type="project" value="TreeGrafter"/>
</dbReference>
<keyword evidence="4" id="KW-0548">Nucleotidyltransferase</keyword>
<evidence type="ECO:0000256" key="7">
    <source>
        <dbReference type="ARBA" id="ARBA00022842"/>
    </source>
</evidence>
<comment type="caution">
    <text evidence="13">The sequence shown here is derived from an EMBL/GenBank/DDBJ whole genome shotgun (WGS) entry which is preliminary data.</text>
</comment>
<dbReference type="AlphaFoldDB" id="A0A1F8F3E1"/>
<sequence length="485" mass="55311">MKLPGEVVNILKALQDAGFEAFVVGGCVRDLLLEKEPRDWDITTSANPEEIQKIFPDHVYENEFGTVAVKTRSENPSLAIVEVTPYRIEGKYSDKRHPDAVRFADKLEDDLSRRDFTVNALALSEIEGATTIIDLYGGREDLKNKLIRTVGEPEKRFAEDALRLSRAVRFASTLGFKIEDETKSAIKKNAAWLKAISKERTRDEFVKIIESDNAYEGLLALEELSLLEHIVPELREGIGVTQNLHHIYTVWEHNALALRYAASKGYSLEVRLASLFHDIGKPRTKRGEGRYSTFYGHEVVGARMVAKIMDWLKFPRDISKKVVSLVRYHMFYYNVGEVTESSVRRLMVNVGPENMDDLLKMREADRIGSGRPKAVPYKLRHLKYVIDKVSHDPISVKMLKVNGKDVMRELDIPGGPKVGLILNTLLAEVLDEPSRNTREHLTDRIHELKNLTADDLKRALDKIEKAQEEEEKKRAGKYYVEARQE</sequence>
<dbReference type="Proteomes" id="UP000177605">
    <property type="component" value="Unassembled WGS sequence"/>
</dbReference>
<keyword evidence="2 8" id="KW-0808">Transferase</keyword>
<feature type="region of interest" description="Disordered" evidence="9">
    <location>
        <begin position="466"/>
        <end position="485"/>
    </location>
</feature>
<evidence type="ECO:0000256" key="8">
    <source>
        <dbReference type="RuleBase" id="RU003953"/>
    </source>
</evidence>
<name>A0A1F8F3E1_9BACT</name>
<dbReference type="SUPFAM" id="SSF81301">
    <property type="entry name" value="Nucleotidyltransferase"/>
    <property type="match status" value="1"/>
</dbReference>
<evidence type="ECO:0000313" key="13">
    <source>
        <dbReference type="EMBL" id="OGN07188.1"/>
    </source>
</evidence>
<dbReference type="Pfam" id="PF01743">
    <property type="entry name" value="PolyA_pol"/>
    <property type="match status" value="1"/>
</dbReference>
<evidence type="ECO:0000259" key="11">
    <source>
        <dbReference type="Pfam" id="PF01966"/>
    </source>
</evidence>
<dbReference type="PANTHER" id="PTHR46173:SF1">
    <property type="entry name" value="CCA TRNA NUCLEOTIDYLTRANSFERASE 1, MITOCHONDRIAL"/>
    <property type="match status" value="1"/>
</dbReference>
<dbReference type="InterPro" id="IPR032828">
    <property type="entry name" value="PolyA_RNA-bd"/>
</dbReference>
<comment type="cofactor">
    <cofactor evidence="1">
        <name>Mg(2+)</name>
        <dbReference type="ChEBI" id="CHEBI:18420"/>
    </cofactor>
</comment>